<keyword evidence="8" id="KW-0539">Nucleus</keyword>
<sequence>MSPQNSSLVFDELKALGVTVFEDQWKSRNPNAVLYGIVEECNEILRSTKGSQDYYQNIKLVDPSTWDAYDHRITVLTFHKSPAALIGDMNYGDVVIVRGARMSEFCNKRQAIVKGKEKISSWCSIDGSNLQPRVIKDMPFELSDNDLRIAKILRDWHHSNKPTIPAAIPKQHASHQRLKTEQINENVDYFDYVGMVVSCRRVPNTRRVEMLLTDYTPNSIPMNGEERIGSINPKLLIQCTLWDKDADECPDMEFGDYVRLRNAKRKKGYFQEIVVRPGNSGKTQSRKVFKLEDENDSAVLEIKKRKKEYERSQRHPAADHSQPEITMEDVYTEFDHKIPYSTLEDMLNDNNASIQDMQ</sequence>
<feature type="domain" description="Protection of telomeres protein 1 ssDNA-binding" evidence="10">
    <location>
        <begin position="234"/>
        <end position="311"/>
    </location>
</feature>
<dbReference type="SUPFAM" id="SSF50249">
    <property type="entry name" value="Nucleic acid-binding proteins"/>
    <property type="match status" value="2"/>
</dbReference>
<proteinExistence type="inferred from homology"/>
<dbReference type="InterPro" id="IPR032042">
    <property type="entry name" value="POT1PC"/>
</dbReference>
<evidence type="ECO:0000256" key="8">
    <source>
        <dbReference type="ARBA" id="ARBA00023242"/>
    </source>
</evidence>
<dbReference type="Gene3D" id="2.40.50.140">
    <property type="entry name" value="Nucleic acid-binding proteins"/>
    <property type="match status" value="2"/>
</dbReference>
<evidence type="ECO:0000256" key="2">
    <source>
        <dbReference type="ARBA" id="ARBA00004574"/>
    </source>
</evidence>
<protein>
    <recommendedName>
        <fullName evidence="4">Protection of telomeres protein 1</fullName>
    </recommendedName>
</protein>
<gene>
    <name evidence="11" type="ORF">LRAMOSA07446</name>
</gene>
<evidence type="ECO:0000256" key="6">
    <source>
        <dbReference type="ARBA" id="ARBA00022895"/>
    </source>
</evidence>
<dbReference type="EMBL" id="LK023315">
    <property type="protein sequence ID" value="CDS04916.1"/>
    <property type="molecule type" value="Genomic_DNA"/>
</dbReference>
<organism evidence="11">
    <name type="scientific">Lichtheimia ramosa</name>
    <dbReference type="NCBI Taxonomy" id="688394"/>
    <lineage>
        <taxon>Eukaryota</taxon>
        <taxon>Fungi</taxon>
        <taxon>Fungi incertae sedis</taxon>
        <taxon>Mucoromycota</taxon>
        <taxon>Mucoromycotina</taxon>
        <taxon>Mucoromycetes</taxon>
        <taxon>Mucorales</taxon>
        <taxon>Lichtheimiaceae</taxon>
        <taxon>Lichtheimia</taxon>
    </lineage>
</organism>
<keyword evidence="7" id="KW-0238">DNA-binding</keyword>
<dbReference type="GO" id="GO:0032210">
    <property type="term" value="P:regulation of telomere maintenance via telomerase"/>
    <property type="evidence" value="ECO:0007669"/>
    <property type="project" value="TreeGrafter"/>
</dbReference>
<dbReference type="InterPro" id="IPR012340">
    <property type="entry name" value="NA-bd_OB-fold"/>
</dbReference>
<keyword evidence="5" id="KW-0158">Chromosome</keyword>
<dbReference type="OrthoDB" id="2186770at2759"/>
<comment type="subcellular location">
    <subcellularLocation>
        <location evidence="2">Chromosome</location>
        <location evidence="2">Telomere</location>
    </subcellularLocation>
    <subcellularLocation>
        <location evidence="1">Nucleus</location>
    </subcellularLocation>
</comment>
<dbReference type="GO" id="GO:0010521">
    <property type="term" value="F:telomerase inhibitor activity"/>
    <property type="evidence" value="ECO:0007669"/>
    <property type="project" value="TreeGrafter"/>
</dbReference>
<feature type="domain" description="Telomeric single stranded DNA binding POT1/Cdc13" evidence="9">
    <location>
        <begin position="32"/>
        <end position="156"/>
    </location>
</feature>
<evidence type="ECO:0000256" key="1">
    <source>
        <dbReference type="ARBA" id="ARBA00004123"/>
    </source>
</evidence>
<dbReference type="GO" id="GO:0098505">
    <property type="term" value="F:G-rich strand telomeric DNA binding"/>
    <property type="evidence" value="ECO:0007669"/>
    <property type="project" value="TreeGrafter"/>
</dbReference>
<evidence type="ECO:0000256" key="4">
    <source>
        <dbReference type="ARBA" id="ARBA00015253"/>
    </source>
</evidence>
<dbReference type="GO" id="GO:0016233">
    <property type="term" value="P:telomere capping"/>
    <property type="evidence" value="ECO:0007669"/>
    <property type="project" value="TreeGrafter"/>
</dbReference>
<dbReference type="AlphaFoldDB" id="A0A077WAY5"/>
<evidence type="ECO:0000256" key="7">
    <source>
        <dbReference type="ARBA" id="ARBA00023125"/>
    </source>
</evidence>
<dbReference type="Pfam" id="PF16686">
    <property type="entry name" value="POT1PC"/>
    <property type="match status" value="1"/>
</dbReference>
<evidence type="ECO:0000259" key="10">
    <source>
        <dbReference type="Pfam" id="PF16686"/>
    </source>
</evidence>
<accession>A0A077WAY5</accession>
<dbReference type="Pfam" id="PF02765">
    <property type="entry name" value="POT1"/>
    <property type="match status" value="1"/>
</dbReference>
<evidence type="ECO:0000256" key="5">
    <source>
        <dbReference type="ARBA" id="ARBA00022454"/>
    </source>
</evidence>
<evidence type="ECO:0000313" key="11">
    <source>
        <dbReference type="EMBL" id="CDS04916.1"/>
    </source>
</evidence>
<reference evidence="11" key="1">
    <citation type="journal article" date="2014" name="Genome Announc.">
        <title>De novo whole-genome sequence and genome annotation of Lichtheimia ramosa.</title>
        <authorList>
            <person name="Linde J."/>
            <person name="Schwartze V."/>
            <person name="Binder U."/>
            <person name="Lass-Florl C."/>
            <person name="Voigt K."/>
            <person name="Horn F."/>
        </authorList>
    </citation>
    <scope>NUCLEOTIDE SEQUENCE</scope>
    <source>
        <strain evidence="11">JMRC FSU:6197</strain>
    </source>
</reference>
<dbReference type="GO" id="GO:0000783">
    <property type="term" value="C:nuclear telomere cap complex"/>
    <property type="evidence" value="ECO:0007669"/>
    <property type="project" value="TreeGrafter"/>
</dbReference>
<dbReference type="PANTHER" id="PTHR14513">
    <property type="entry name" value="PROTECTION OF TELOMERES 1"/>
    <property type="match status" value="1"/>
</dbReference>
<keyword evidence="6" id="KW-0779">Telomere</keyword>
<comment type="similarity">
    <text evidence="3">Belongs to the telombin family.</text>
</comment>
<dbReference type="InterPro" id="IPR028389">
    <property type="entry name" value="POT1"/>
</dbReference>
<name>A0A077WAY5_9FUNG</name>
<dbReference type="PANTHER" id="PTHR14513:SF0">
    <property type="entry name" value="PROTECTION OF TELOMERES PROTEIN 1"/>
    <property type="match status" value="1"/>
</dbReference>
<evidence type="ECO:0000256" key="3">
    <source>
        <dbReference type="ARBA" id="ARBA00008442"/>
    </source>
</evidence>
<dbReference type="InterPro" id="IPR011564">
    <property type="entry name" value="Telomer_end-bd_POT1/Cdc13"/>
</dbReference>
<evidence type="ECO:0000259" key="9">
    <source>
        <dbReference type="Pfam" id="PF02765"/>
    </source>
</evidence>